<keyword evidence="3" id="KW-1185">Reference proteome</keyword>
<dbReference type="Proteomes" id="UP000053989">
    <property type="component" value="Unassembled WGS sequence"/>
</dbReference>
<gene>
    <name evidence="2" type="ORF">SCLCIDRAFT_1216387</name>
</gene>
<dbReference type="AlphaFoldDB" id="A0A0C3DXG6"/>
<dbReference type="InParanoid" id="A0A0C3DXG6"/>
<protein>
    <submittedName>
        <fullName evidence="2">Uncharacterized protein</fullName>
    </submittedName>
</protein>
<reference evidence="2 3" key="1">
    <citation type="submission" date="2014-04" db="EMBL/GenBank/DDBJ databases">
        <authorList>
            <consortium name="DOE Joint Genome Institute"/>
            <person name="Kuo A."/>
            <person name="Kohler A."/>
            <person name="Nagy L.G."/>
            <person name="Floudas D."/>
            <person name="Copeland A."/>
            <person name="Barry K.W."/>
            <person name="Cichocki N."/>
            <person name="Veneault-Fourrey C."/>
            <person name="LaButti K."/>
            <person name="Lindquist E.A."/>
            <person name="Lipzen A."/>
            <person name="Lundell T."/>
            <person name="Morin E."/>
            <person name="Murat C."/>
            <person name="Sun H."/>
            <person name="Tunlid A."/>
            <person name="Henrissat B."/>
            <person name="Grigoriev I.V."/>
            <person name="Hibbett D.S."/>
            <person name="Martin F."/>
            <person name="Nordberg H.P."/>
            <person name="Cantor M.N."/>
            <person name="Hua S.X."/>
        </authorList>
    </citation>
    <scope>NUCLEOTIDE SEQUENCE [LARGE SCALE GENOMIC DNA]</scope>
    <source>
        <strain evidence="2 3">Foug A</strain>
    </source>
</reference>
<feature type="region of interest" description="Disordered" evidence="1">
    <location>
        <begin position="1"/>
        <end position="39"/>
    </location>
</feature>
<organism evidence="2 3">
    <name type="scientific">Scleroderma citrinum Foug A</name>
    <dbReference type="NCBI Taxonomy" id="1036808"/>
    <lineage>
        <taxon>Eukaryota</taxon>
        <taxon>Fungi</taxon>
        <taxon>Dikarya</taxon>
        <taxon>Basidiomycota</taxon>
        <taxon>Agaricomycotina</taxon>
        <taxon>Agaricomycetes</taxon>
        <taxon>Agaricomycetidae</taxon>
        <taxon>Boletales</taxon>
        <taxon>Sclerodermatineae</taxon>
        <taxon>Sclerodermataceae</taxon>
        <taxon>Scleroderma</taxon>
    </lineage>
</organism>
<reference evidence="3" key="2">
    <citation type="submission" date="2015-01" db="EMBL/GenBank/DDBJ databases">
        <title>Evolutionary Origins and Diversification of the Mycorrhizal Mutualists.</title>
        <authorList>
            <consortium name="DOE Joint Genome Institute"/>
            <consortium name="Mycorrhizal Genomics Consortium"/>
            <person name="Kohler A."/>
            <person name="Kuo A."/>
            <person name="Nagy L.G."/>
            <person name="Floudas D."/>
            <person name="Copeland A."/>
            <person name="Barry K.W."/>
            <person name="Cichocki N."/>
            <person name="Veneault-Fourrey C."/>
            <person name="LaButti K."/>
            <person name="Lindquist E.A."/>
            <person name="Lipzen A."/>
            <person name="Lundell T."/>
            <person name="Morin E."/>
            <person name="Murat C."/>
            <person name="Riley R."/>
            <person name="Ohm R."/>
            <person name="Sun H."/>
            <person name="Tunlid A."/>
            <person name="Henrissat B."/>
            <person name="Grigoriev I.V."/>
            <person name="Hibbett D.S."/>
            <person name="Martin F."/>
        </authorList>
    </citation>
    <scope>NUCLEOTIDE SEQUENCE [LARGE SCALE GENOMIC DNA]</scope>
    <source>
        <strain evidence="3">Foug A</strain>
    </source>
</reference>
<proteinExistence type="predicted"/>
<dbReference type="HOGENOM" id="CLU_1682182_0_0_1"/>
<evidence type="ECO:0000313" key="3">
    <source>
        <dbReference type="Proteomes" id="UP000053989"/>
    </source>
</evidence>
<dbReference type="EMBL" id="KN822057">
    <property type="protein sequence ID" value="KIM60869.1"/>
    <property type="molecule type" value="Genomic_DNA"/>
</dbReference>
<feature type="non-terminal residue" evidence="2">
    <location>
        <position position="157"/>
    </location>
</feature>
<feature type="compositionally biased region" description="Polar residues" evidence="1">
    <location>
        <begin position="9"/>
        <end position="22"/>
    </location>
</feature>
<evidence type="ECO:0000256" key="1">
    <source>
        <dbReference type="SAM" id="MobiDB-lite"/>
    </source>
</evidence>
<name>A0A0C3DXG6_9AGAM</name>
<sequence length="157" mass="17237">MAACHESASEWNSPPQVQSSGKRTLPPHQGEGKKQIPDSRIPYNFDVAFRRHSCTTLNSESKSNGNIHIQQRSRHHFAVPTTTSAQDMGRNISIPTGFANYPVDGHQIQCIVSFYAKSDGELLSPCQPPSLVVLRSTGFRNQPFHGIRIPVAGEVGC</sequence>
<accession>A0A0C3DXG6</accession>
<evidence type="ECO:0000313" key="2">
    <source>
        <dbReference type="EMBL" id="KIM60869.1"/>
    </source>
</evidence>